<name>A0A1J9R3Z0_9EURO</name>
<comment type="caution">
    <text evidence="1">The sequence shown here is derived from an EMBL/GenBank/DDBJ whole genome shotgun (WGS) entry which is preliminary data.</text>
</comment>
<organism evidence="1 2">
    <name type="scientific">Blastomyces percursus</name>
    <dbReference type="NCBI Taxonomy" id="1658174"/>
    <lineage>
        <taxon>Eukaryota</taxon>
        <taxon>Fungi</taxon>
        <taxon>Dikarya</taxon>
        <taxon>Ascomycota</taxon>
        <taxon>Pezizomycotina</taxon>
        <taxon>Eurotiomycetes</taxon>
        <taxon>Eurotiomycetidae</taxon>
        <taxon>Onygenales</taxon>
        <taxon>Ajellomycetaceae</taxon>
        <taxon>Blastomyces</taxon>
    </lineage>
</organism>
<proteinExistence type="predicted"/>
<accession>A0A1J9R3Z0</accession>
<dbReference type="AlphaFoldDB" id="A0A1J9R3Z0"/>
<dbReference type="Proteomes" id="UP000242791">
    <property type="component" value="Unassembled WGS sequence"/>
</dbReference>
<dbReference type="EMBL" id="LGTZ01000139">
    <property type="protein sequence ID" value="OJD27099.1"/>
    <property type="molecule type" value="Genomic_DNA"/>
</dbReference>
<gene>
    <name evidence="1" type="ORF">ACJ73_01517</name>
</gene>
<reference evidence="1 2" key="1">
    <citation type="submission" date="2015-08" db="EMBL/GenBank/DDBJ databases">
        <title>Emmonsia species relationships and genome sequence.</title>
        <authorList>
            <person name="Cuomo C.A."/>
            <person name="Schwartz I.S."/>
            <person name="Kenyon C."/>
            <person name="De Hoog G.S."/>
            <person name="Govender N.P."/>
            <person name="Botha A."/>
            <person name="Moreno L."/>
            <person name="De Vries M."/>
            <person name="Munoz J.F."/>
            <person name="Stielow J.B."/>
        </authorList>
    </citation>
    <scope>NUCLEOTIDE SEQUENCE [LARGE SCALE GENOMIC DNA]</scope>
    <source>
        <strain evidence="1 2">EI222</strain>
    </source>
</reference>
<evidence type="ECO:0000313" key="2">
    <source>
        <dbReference type="Proteomes" id="UP000242791"/>
    </source>
</evidence>
<keyword evidence="2" id="KW-1185">Reference proteome</keyword>
<dbReference type="VEuPathDB" id="FungiDB:ACJ73_01517"/>
<sequence length="180" mass="19906">MIRRYERNFPNHPKVPNIEHVEAVVGKLVILPDRSRFLGDQIGMAIDSISFTSGYSEVISSGNMTSNVELGAEVNGSRHFASTYLAEERPKMGESNIARFSAYVEKTPSVPSALCWVPCMPCMYIGTLSRQYPKADLPIHHMATLEHMMTGGEHAGLAANDCGANLLNVLNNDQMQFLDF</sequence>
<protein>
    <submittedName>
        <fullName evidence="1">Uncharacterized protein</fullName>
    </submittedName>
</protein>
<evidence type="ECO:0000313" key="1">
    <source>
        <dbReference type="EMBL" id="OJD27099.1"/>
    </source>
</evidence>